<comment type="caution">
    <text evidence="5">The sequence shown here is derived from an EMBL/GenBank/DDBJ whole genome shotgun (WGS) entry which is preliminary data.</text>
</comment>
<comment type="similarity">
    <text evidence="2 3">Belongs to the pyridoxal phosphate-binding protein YggS/PROSC family.</text>
</comment>
<evidence type="ECO:0000313" key="6">
    <source>
        <dbReference type="Proteomes" id="UP001589906"/>
    </source>
</evidence>
<keyword evidence="1 2" id="KW-0663">Pyridoxal phosphate</keyword>
<evidence type="ECO:0000313" key="5">
    <source>
        <dbReference type="EMBL" id="MFC0633713.1"/>
    </source>
</evidence>
<keyword evidence="6" id="KW-1185">Reference proteome</keyword>
<name>A0ABV6R551_9CAUL</name>
<comment type="function">
    <text evidence="2">Pyridoxal 5'-phosphate (PLP)-binding protein, which is involved in PLP homeostasis.</text>
</comment>
<dbReference type="EMBL" id="JBHLSW010000005">
    <property type="protein sequence ID" value="MFC0633713.1"/>
    <property type="molecule type" value="Genomic_DNA"/>
</dbReference>
<dbReference type="Pfam" id="PF01168">
    <property type="entry name" value="Ala_racemase_N"/>
    <property type="match status" value="1"/>
</dbReference>
<feature type="modified residue" description="N6-(pyridoxal phosphate)lysine" evidence="2">
    <location>
        <position position="48"/>
    </location>
</feature>
<reference evidence="5 6" key="1">
    <citation type="submission" date="2024-09" db="EMBL/GenBank/DDBJ databases">
        <authorList>
            <person name="Sun Q."/>
            <person name="Mori K."/>
        </authorList>
    </citation>
    <scope>NUCLEOTIDE SEQUENCE [LARGE SCALE GENOMIC DNA]</scope>
    <source>
        <strain evidence="5 6">NCAIM B.02621</strain>
    </source>
</reference>
<dbReference type="CDD" id="cd00635">
    <property type="entry name" value="PLPDE_III_YBL036c_like"/>
    <property type="match status" value="1"/>
</dbReference>
<sequence>MTDLSPDHPAASSPSVAEAFARARHRISRAARAAGRPDEDVVLVAVTKTQSDAAVEAALAVGQRTFGENRVQEAQARWAGRKAVLPDLNLRLIGPLQTNKVVDALRLFDVIETLDREKLARALAEAGSKLGVRPRVLVQVNTGAEPQKAGVLPGEAPALIAAARALDLAVEGLMCIPPVDEAPGPHFALLAKIAAREGLGVLSMGMSDDYETAVRFGATHVRLGSALFGPRSKPAP</sequence>
<protein>
    <recommendedName>
        <fullName evidence="2">Pyridoxal phosphate homeostasis protein</fullName>
        <shortName evidence="2">PLP homeostasis protein</shortName>
    </recommendedName>
</protein>
<dbReference type="PANTHER" id="PTHR10146">
    <property type="entry name" value="PROLINE SYNTHETASE CO-TRANSCRIBED BACTERIAL HOMOLOG PROTEIN"/>
    <property type="match status" value="1"/>
</dbReference>
<dbReference type="PANTHER" id="PTHR10146:SF14">
    <property type="entry name" value="PYRIDOXAL PHOSPHATE HOMEOSTASIS PROTEIN"/>
    <property type="match status" value="1"/>
</dbReference>
<gene>
    <name evidence="5" type="ORF">ACFFGE_07455</name>
</gene>
<proteinExistence type="inferred from homology"/>
<dbReference type="NCBIfam" id="TIGR00044">
    <property type="entry name" value="YggS family pyridoxal phosphate-dependent enzyme"/>
    <property type="match status" value="1"/>
</dbReference>
<dbReference type="PIRSF" id="PIRSF004848">
    <property type="entry name" value="YBL036c_PLPDEIII"/>
    <property type="match status" value="1"/>
</dbReference>
<dbReference type="Proteomes" id="UP001589906">
    <property type="component" value="Unassembled WGS sequence"/>
</dbReference>
<evidence type="ECO:0000256" key="1">
    <source>
        <dbReference type="ARBA" id="ARBA00022898"/>
    </source>
</evidence>
<evidence type="ECO:0000256" key="2">
    <source>
        <dbReference type="HAMAP-Rule" id="MF_02087"/>
    </source>
</evidence>
<dbReference type="RefSeq" id="WP_376835683.1">
    <property type="nucleotide sequence ID" value="NZ_JBHLSW010000005.1"/>
</dbReference>
<dbReference type="InterPro" id="IPR011078">
    <property type="entry name" value="PyrdxlP_homeostasis"/>
</dbReference>
<dbReference type="SUPFAM" id="SSF51419">
    <property type="entry name" value="PLP-binding barrel"/>
    <property type="match status" value="1"/>
</dbReference>
<organism evidence="5 6">
    <name type="scientific">Brevundimonas balnearis</name>
    <dbReference type="NCBI Taxonomy" id="1572858"/>
    <lineage>
        <taxon>Bacteria</taxon>
        <taxon>Pseudomonadati</taxon>
        <taxon>Pseudomonadota</taxon>
        <taxon>Alphaproteobacteria</taxon>
        <taxon>Caulobacterales</taxon>
        <taxon>Caulobacteraceae</taxon>
        <taxon>Brevundimonas</taxon>
    </lineage>
</organism>
<feature type="domain" description="Alanine racemase N-terminal" evidence="4">
    <location>
        <begin position="23"/>
        <end position="230"/>
    </location>
</feature>
<accession>A0ABV6R551</accession>
<dbReference type="HAMAP" id="MF_02087">
    <property type="entry name" value="PLP_homeostasis"/>
    <property type="match status" value="1"/>
</dbReference>
<evidence type="ECO:0000259" key="4">
    <source>
        <dbReference type="Pfam" id="PF01168"/>
    </source>
</evidence>
<dbReference type="Gene3D" id="3.20.20.10">
    <property type="entry name" value="Alanine racemase"/>
    <property type="match status" value="1"/>
</dbReference>
<evidence type="ECO:0000256" key="3">
    <source>
        <dbReference type="RuleBase" id="RU004514"/>
    </source>
</evidence>
<dbReference type="InterPro" id="IPR029066">
    <property type="entry name" value="PLP-binding_barrel"/>
</dbReference>
<dbReference type="InterPro" id="IPR001608">
    <property type="entry name" value="Ala_racemase_N"/>
</dbReference>